<organism evidence="2 3">
    <name type="scientific">Saccharothrix algeriensis</name>
    <dbReference type="NCBI Taxonomy" id="173560"/>
    <lineage>
        <taxon>Bacteria</taxon>
        <taxon>Bacillati</taxon>
        <taxon>Actinomycetota</taxon>
        <taxon>Actinomycetes</taxon>
        <taxon>Pseudonocardiales</taxon>
        <taxon>Pseudonocardiaceae</taxon>
        <taxon>Saccharothrix</taxon>
    </lineage>
</organism>
<gene>
    <name evidence="2" type="ORF">JOE68_000621</name>
</gene>
<keyword evidence="3" id="KW-1185">Reference proteome</keyword>
<feature type="compositionally biased region" description="Polar residues" evidence="1">
    <location>
        <begin position="122"/>
        <end position="137"/>
    </location>
</feature>
<name>A0ABS2S3U7_9PSEU</name>
<protein>
    <recommendedName>
        <fullName evidence="4">Transposase</fullName>
    </recommendedName>
</protein>
<feature type="region of interest" description="Disordered" evidence="1">
    <location>
        <begin position="94"/>
        <end position="137"/>
    </location>
</feature>
<dbReference type="EMBL" id="JAFBCL010000001">
    <property type="protein sequence ID" value="MBM7809756.1"/>
    <property type="molecule type" value="Genomic_DNA"/>
</dbReference>
<dbReference type="Proteomes" id="UP001195724">
    <property type="component" value="Unassembled WGS sequence"/>
</dbReference>
<accession>A0ABS2S3U7</accession>
<evidence type="ECO:0008006" key="4">
    <source>
        <dbReference type="Google" id="ProtNLM"/>
    </source>
</evidence>
<reference evidence="2 3" key="1">
    <citation type="submission" date="2021-01" db="EMBL/GenBank/DDBJ databases">
        <title>Sequencing the genomes of 1000 actinobacteria strains.</title>
        <authorList>
            <person name="Klenk H.-P."/>
        </authorList>
    </citation>
    <scope>NUCLEOTIDE SEQUENCE [LARGE SCALE GENOMIC DNA]</scope>
    <source>
        <strain evidence="2 3">DSM 44581</strain>
    </source>
</reference>
<proteinExistence type="predicted"/>
<evidence type="ECO:0000256" key="1">
    <source>
        <dbReference type="SAM" id="MobiDB-lite"/>
    </source>
</evidence>
<evidence type="ECO:0000313" key="3">
    <source>
        <dbReference type="Proteomes" id="UP001195724"/>
    </source>
</evidence>
<sequence length="137" mass="15318">MVVRIERLRRERKWSARRIAPELGAEGTAVSVRTVGRHLAHLGFNRRRFPDPTGENNHAPRRIVARWPGHMVDLDVKKVGVIPDGGGWGVHGLASEQAEQVERAKHTGTGKTATRRSHTYRTPRSTDSPAWPTASYT</sequence>
<comment type="caution">
    <text evidence="2">The sequence shown here is derived from an EMBL/GenBank/DDBJ whole genome shotgun (WGS) entry which is preliminary data.</text>
</comment>
<evidence type="ECO:0000313" key="2">
    <source>
        <dbReference type="EMBL" id="MBM7809756.1"/>
    </source>
</evidence>